<keyword evidence="4 7" id="KW-0812">Transmembrane</keyword>
<keyword evidence="5 7" id="KW-1133">Transmembrane helix</keyword>
<dbReference type="InterPro" id="IPR052155">
    <property type="entry name" value="Biofilm_reg_signaling"/>
</dbReference>
<evidence type="ECO:0000259" key="8">
    <source>
        <dbReference type="PROSITE" id="PS50883"/>
    </source>
</evidence>
<keyword evidence="11" id="KW-1185">Reference proteome</keyword>
<dbReference type="SUPFAM" id="SSF141868">
    <property type="entry name" value="EAL domain-like"/>
    <property type="match status" value="1"/>
</dbReference>
<dbReference type="InterPro" id="IPR001633">
    <property type="entry name" value="EAL_dom"/>
</dbReference>
<dbReference type="EMBL" id="CP002583">
    <property type="protein sequence ID" value="ADZ93131.1"/>
    <property type="molecule type" value="Genomic_DNA"/>
</dbReference>
<dbReference type="Pfam" id="PF00563">
    <property type="entry name" value="EAL"/>
    <property type="match status" value="1"/>
</dbReference>
<name>F2JYK2_MARM1</name>
<dbReference type="AlphaFoldDB" id="F2JYK2"/>
<evidence type="ECO:0000256" key="7">
    <source>
        <dbReference type="SAM" id="Phobius"/>
    </source>
</evidence>
<evidence type="ECO:0000256" key="4">
    <source>
        <dbReference type="ARBA" id="ARBA00022692"/>
    </source>
</evidence>
<gene>
    <name evidence="10" type="ordered locus">Marme_3921</name>
</gene>
<keyword evidence="6 7" id="KW-0472">Membrane</keyword>
<dbReference type="PANTHER" id="PTHR44757:SF2">
    <property type="entry name" value="BIOFILM ARCHITECTURE MAINTENANCE PROTEIN MBAA"/>
    <property type="match status" value="1"/>
</dbReference>
<dbReference type="InterPro" id="IPR029787">
    <property type="entry name" value="Nucleotide_cyclase"/>
</dbReference>
<keyword evidence="3" id="KW-1003">Cell membrane</keyword>
<dbReference type="STRING" id="717774.Marme_3921"/>
<sequence>MLNTLKGRLYLITLLIVVPCYAFIYLSFDFSKASEKKELYQYANLISKKAVQNQEAIVASTRSFLEALVSLPALQSPDSLECQQLVQKLTRLDDRFVNIGVPDRQGVLTCNGTKLTSPVNVRDRAYISKALSGQHFTTSGVHIDRVIGRPAINFAYPVIDERDQSHVVGAGVVVISLDWWTDLINSIDLPNKSIAYVLDSQGRAMASFPRDADSSLLESVRSLSGMNTGPDGVNRIFTRHQVDDEAAGVLLTFVTGIAVDDALEQIDDRYSLIFMIFTGVVAAVLLLLRIFFLNSILTPLNTLSYMTFRIGQNEKITYKAATGVKEMDELQNRFISMAEKKEQAEKKMIQQAQTDLLTGAGNRERFNKALFEQLREAKVYNQKFALLLIDLDLFKEVNDTRGHQVGDEILRITAKRLMALCPKQQLICRLGGDEFIFLLSGTNVNKEYVHDFCQNIQTQVRQPFEFSQGEIHVSCSIGVAMYPEDGVDEREVMAAADQALYSAKRAGRNEVKDFDVELKYALLEKIELVKDLRDAIANKEFHLVFQPIVNNVGEIMKFEALIRWQHPTRGLIPPDQFIGYAEESGQIVDIGEWVILEAKMALDKLQSVYGEHIQVSVNVSPIQLSNSQSDRTKLLYDLLTGVYSEGTSGKNGLVVEITENLFMNAEDGTQQHLLNFRKHGVQVALDDFGTGYSSLSYIMNYNIDYLKIDKSFVSKLDEQSPSGALCEGMISMAHSLGILVVAEGVETQEQAALLSKYGCDYLQGYYFSKPQRLEDIIATLRSASIPSTCD</sequence>
<evidence type="ECO:0000259" key="9">
    <source>
        <dbReference type="PROSITE" id="PS50887"/>
    </source>
</evidence>
<dbReference type="InterPro" id="IPR043128">
    <property type="entry name" value="Rev_trsase/Diguanyl_cyclase"/>
</dbReference>
<dbReference type="Gene3D" id="3.20.20.450">
    <property type="entry name" value="EAL domain"/>
    <property type="match status" value="1"/>
</dbReference>
<dbReference type="HOGENOM" id="CLU_000445_70_44_6"/>
<evidence type="ECO:0000256" key="1">
    <source>
        <dbReference type="ARBA" id="ARBA00001946"/>
    </source>
</evidence>
<dbReference type="PANTHER" id="PTHR44757">
    <property type="entry name" value="DIGUANYLATE CYCLASE DGCP"/>
    <property type="match status" value="1"/>
</dbReference>
<organism evidence="10 11">
    <name type="scientific">Marinomonas mediterranea (strain ATCC 700492 / JCM 21426 / NBRC 103028 / MMB-1)</name>
    <dbReference type="NCBI Taxonomy" id="717774"/>
    <lineage>
        <taxon>Bacteria</taxon>
        <taxon>Pseudomonadati</taxon>
        <taxon>Pseudomonadota</taxon>
        <taxon>Gammaproteobacteria</taxon>
        <taxon>Oceanospirillales</taxon>
        <taxon>Oceanospirillaceae</taxon>
        <taxon>Marinomonas</taxon>
    </lineage>
</organism>
<reference evidence="10 11" key="1">
    <citation type="journal article" date="2012" name="Stand. Genomic Sci.">
        <title>Complete genome sequence of the melanogenic marine bacterium Marinomonas mediterranea type strain (MMB-1(T)).</title>
        <authorList>
            <person name="Lucas-Elio P."/>
            <person name="Goodwin L."/>
            <person name="Woyke T."/>
            <person name="Pitluck S."/>
            <person name="Nolan M."/>
            <person name="Kyrpides N.C."/>
            <person name="Detter J.C."/>
            <person name="Copeland A."/>
            <person name="Teshima H."/>
            <person name="Bruce D."/>
            <person name="Detter C."/>
            <person name="Tapia R."/>
            <person name="Han S."/>
            <person name="Land M.L."/>
            <person name="Ivanova N."/>
            <person name="Mikhailova N."/>
            <person name="Johnston A.W."/>
            <person name="Sanchez-Amat A."/>
        </authorList>
    </citation>
    <scope>NUCLEOTIDE SEQUENCE [LARGE SCALE GENOMIC DNA]</scope>
    <source>
        <strain evidence="11">ATCC 700492 / JCM 21426 / NBRC 103028 / MMB-1</strain>
    </source>
</reference>
<dbReference type="eggNOG" id="COG5001">
    <property type="taxonomic scope" value="Bacteria"/>
</dbReference>
<evidence type="ECO:0000313" key="11">
    <source>
        <dbReference type="Proteomes" id="UP000001062"/>
    </source>
</evidence>
<dbReference type="PATRIC" id="fig|717774.3.peg.4042"/>
<dbReference type="OrthoDB" id="9176779at2"/>
<dbReference type="RefSeq" id="WP_013663033.1">
    <property type="nucleotide sequence ID" value="NC_015276.1"/>
</dbReference>
<evidence type="ECO:0000256" key="2">
    <source>
        <dbReference type="ARBA" id="ARBA00004651"/>
    </source>
</evidence>
<feature type="transmembrane region" description="Helical" evidence="7">
    <location>
        <begin position="7"/>
        <end position="28"/>
    </location>
</feature>
<dbReference type="Pfam" id="PF00990">
    <property type="entry name" value="GGDEF"/>
    <property type="match status" value="1"/>
</dbReference>
<proteinExistence type="predicted"/>
<dbReference type="Gene3D" id="3.30.70.270">
    <property type="match status" value="1"/>
</dbReference>
<dbReference type="Gene3D" id="3.30.450.20">
    <property type="entry name" value="PAS domain"/>
    <property type="match status" value="1"/>
</dbReference>
<dbReference type="FunFam" id="3.30.70.270:FF:000001">
    <property type="entry name" value="Diguanylate cyclase domain protein"/>
    <property type="match status" value="1"/>
</dbReference>
<protein>
    <submittedName>
        <fullName evidence="10">Diguanylate cyclase/phosphodiesterase</fullName>
    </submittedName>
</protein>
<accession>F2JYK2</accession>
<dbReference type="SUPFAM" id="SSF55073">
    <property type="entry name" value="Nucleotide cyclase"/>
    <property type="match status" value="1"/>
</dbReference>
<dbReference type="SMART" id="SM00052">
    <property type="entry name" value="EAL"/>
    <property type="match status" value="1"/>
</dbReference>
<dbReference type="PROSITE" id="PS50883">
    <property type="entry name" value="EAL"/>
    <property type="match status" value="1"/>
</dbReference>
<dbReference type="CDD" id="cd12914">
    <property type="entry name" value="PDC1_DGC_like"/>
    <property type="match status" value="1"/>
</dbReference>
<comment type="cofactor">
    <cofactor evidence="1">
        <name>Mg(2+)</name>
        <dbReference type="ChEBI" id="CHEBI:18420"/>
    </cofactor>
</comment>
<dbReference type="InterPro" id="IPR033479">
    <property type="entry name" value="dCache_1"/>
</dbReference>
<feature type="transmembrane region" description="Helical" evidence="7">
    <location>
        <begin position="272"/>
        <end position="292"/>
    </location>
</feature>
<dbReference type="GO" id="GO:0005886">
    <property type="term" value="C:plasma membrane"/>
    <property type="evidence" value="ECO:0007669"/>
    <property type="project" value="UniProtKB-SubCell"/>
</dbReference>
<dbReference type="NCBIfam" id="TIGR00254">
    <property type="entry name" value="GGDEF"/>
    <property type="match status" value="1"/>
</dbReference>
<dbReference type="CDD" id="cd01948">
    <property type="entry name" value="EAL"/>
    <property type="match status" value="1"/>
</dbReference>
<evidence type="ECO:0000256" key="3">
    <source>
        <dbReference type="ARBA" id="ARBA00022475"/>
    </source>
</evidence>
<evidence type="ECO:0000256" key="6">
    <source>
        <dbReference type="ARBA" id="ARBA00023136"/>
    </source>
</evidence>
<evidence type="ECO:0000313" key="10">
    <source>
        <dbReference type="EMBL" id="ADZ93131.1"/>
    </source>
</evidence>
<feature type="domain" description="GGDEF" evidence="9">
    <location>
        <begin position="382"/>
        <end position="516"/>
    </location>
</feature>
<dbReference type="KEGG" id="mme:Marme_3921"/>
<dbReference type="SMART" id="SM00267">
    <property type="entry name" value="GGDEF"/>
    <property type="match status" value="1"/>
</dbReference>
<dbReference type="PROSITE" id="PS50887">
    <property type="entry name" value="GGDEF"/>
    <property type="match status" value="1"/>
</dbReference>
<dbReference type="Pfam" id="PF02743">
    <property type="entry name" value="dCache_1"/>
    <property type="match status" value="1"/>
</dbReference>
<dbReference type="Proteomes" id="UP000001062">
    <property type="component" value="Chromosome"/>
</dbReference>
<dbReference type="CDD" id="cd01949">
    <property type="entry name" value="GGDEF"/>
    <property type="match status" value="1"/>
</dbReference>
<evidence type="ECO:0000256" key="5">
    <source>
        <dbReference type="ARBA" id="ARBA00022989"/>
    </source>
</evidence>
<dbReference type="InterPro" id="IPR035919">
    <property type="entry name" value="EAL_sf"/>
</dbReference>
<dbReference type="InterPro" id="IPR000160">
    <property type="entry name" value="GGDEF_dom"/>
</dbReference>
<dbReference type="GO" id="GO:0003824">
    <property type="term" value="F:catalytic activity"/>
    <property type="evidence" value="ECO:0007669"/>
    <property type="project" value="UniProtKB-ARBA"/>
</dbReference>
<feature type="domain" description="EAL" evidence="8">
    <location>
        <begin position="525"/>
        <end position="784"/>
    </location>
</feature>
<comment type="subcellular location">
    <subcellularLocation>
        <location evidence="2">Cell membrane</location>
        <topology evidence="2">Multi-pass membrane protein</topology>
    </subcellularLocation>
</comment>